<evidence type="ECO:0000256" key="4">
    <source>
        <dbReference type="ARBA" id="ARBA00022723"/>
    </source>
</evidence>
<dbReference type="GO" id="GO:0090729">
    <property type="term" value="F:toxin activity"/>
    <property type="evidence" value="ECO:0007669"/>
    <property type="project" value="UniProtKB-KW"/>
</dbReference>
<keyword evidence="3 8" id="KW-0540">Nuclease</keyword>
<dbReference type="OrthoDB" id="5185254at2"/>
<dbReference type="Pfam" id="PF01850">
    <property type="entry name" value="PIN"/>
    <property type="match status" value="1"/>
</dbReference>
<keyword evidence="5 8" id="KW-0378">Hydrolase</keyword>
<dbReference type="SUPFAM" id="SSF88723">
    <property type="entry name" value="PIN domain-like"/>
    <property type="match status" value="1"/>
</dbReference>
<gene>
    <name evidence="8" type="primary">vapC</name>
    <name evidence="10" type="ORF">SAMN05421748_11715</name>
</gene>
<dbReference type="HAMAP" id="MF_00265">
    <property type="entry name" value="VapC_Nob1"/>
    <property type="match status" value="1"/>
</dbReference>
<dbReference type="RefSeq" id="WP_097324409.1">
    <property type="nucleotide sequence ID" value="NZ_OBDY01000017.1"/>
</dbReference>
<dbReference type="Proteomes" id="UP000219612">
    <property type="component" value="Unassembled WGS sequence"/>
</dbReference>
<dbReference type="PANTHER" id="PTHR33653">
    <property type="entry name" value="RIBONUCLEASE VAPC2"/>
    <property type="match status" value="1"/>
</dbReference>
<keyword evidence="11" id="KW-1185">Reference proteome</keyword>
<dbReference type="InterPro" id="IPR002716">
    <property type="entry name" value="PIN_dom"/>
</dbReference>
<accession>A0A285J6F9</accession>
<evidence type="ECO:0000313" key="11">
    <source>
        <dbReference type="Proteomes" id="UP000219612"/>
    </source>
</evidence>
<dbReference type="GO" id="GO:0016787">
    <property type="term" value="F:hydrolase activity"/>
    <property type="evidence" value="ECO:0007669"/>
    <property type="project" value="UniProtKB-KW"/>
</dbReference>
<dbReference type="InterPro" id="IPR050556">
    <property type="entry name" value="Type_II_TA_system_RNase"/>
</dbReference>
<dbReference type="InterPro" id="IPR022907">
    <property type="entry name" value="VapC_family"/>
</dbReference>
<evidence type="ECO:0000256" key="8">
    <source>
        <dbReference type="HAMAP-Rule" id="MF_00265"/>
    </source>
</evidence>
<dbReference type="PANTHER" id="PTHR33653:SF1">
    <property type="entry name" value="RIBONUCLEASE VAPC2"/>
    <property type="match status" value="1"/>
</dbReference>
<protein>
    <recommendedName>
        <fullName evidence="8">Ribonuclease VapC</fullName>
        <shortName evidence="8">RNase VapC</shortName>
        <ecNumber evidence="8">3.1.-.-</ecNumber>
    </recommendedName>
    <alternativeName>
        <fullName evidence="8">Toxin VapC</fullName>
    </alternativeName>
</protein>
<dbReference type="EC" id="3.1.-.-" evidence="8"/>
<evidence type="ECO:0000313" key="10">
    <source>
        <dbReference type="EMBL" id="SNY55919.1"/>
    </source>
</evidence>
<organism evidence="10 11">
    <name type="scientific">Paractinoplanes atraurantiacus</name>
    <dbReference type="NCBI Taxonomy" id="1036182"/>
    <lineage>
        <taxon>Bacteria</taxon>
        <taxon>Bacillati</taxon>
        <taxon>Actinomycetota</taxon>
        <taxon>Actinomycetes</taxon>
        <taxon>Micromonosporales</taxon>
        <taxon>Micromonosporaceae</taxon>
        <taxon>Paractinoplanes</taxon>
    </lineage>
</organism>
<feature type="binding site" evidence="8">
    <location>
        <position position="6"/>
    </location>
    <ligand>
        <name>Mg(2+)</name>
        <dbReference type="ChEBI" id="CHEBI:18420"/>
    </ligand>
</feature>
<dbReference type="Gene3D" id="3.40.50.1010">
    <property type="entry name" value="5'-nuclease"/>
    <property type="match status" value="1"/>
</dbReference>
<evidence type="ECO:0000256" key="3">
    <source>
        <dbReference type="ARBA" id="ARBA00022722"/>
    </source>
</evidence>
<keyword evidence="2 8" id="KW-1277">Toxin-antitoxin system</keyword>
<evidence type="ECO:0000256" key="5">
    <source>
        <dbReference type="ARBA" id="ARBA00022801"/>
    </source>
</evidence>
<feature type="domain" description="PIN" evidence="9">
    <location>
        <begin position="3"/>
        <end position="120"/>
    </location>
</feature>
<name>A0A285J6F9_9ACTN</name>
<proteinExistence type="inferred from homology"/>
<evidence type="ECO:0000256" key="6">
    <source>
        <dbReference type="ARBA" id="ARBA00022842"/>
    </source>
</evidence>
<keyword evidence="8" id="KW-0800">Toxin</keyword>
<evidence type="ECO:0000256" key="1">
    <source>
        <dbReference type="ARBA" id="ARBA00001946"/>
    </source>
</evidence>
<dbReference type="GO" id="GO:0004540">
    <property type="term" value="F:RNA nuclease activity"/>
    <property type="evidence" value="ECO:0007669"/>
    <property type="project" value="InterPro"/>
</dbReference>
<dbReference type="AlphaFoldDB" id="A0A285J6F9"/>
<keyword evidence="4 8" id="KW-0479">Metal-binding</keyword>
<comment type="similarity">
    <text evidence="7 8">Belongs to the PINc/VapC protein family.</text>
</comment>
<evidence type="ECO:0000259" key="9">
    <source>
        <dbReference type="Pfam" id="PF01850"/>
    </source>
</evidence>
<keyword evidence="6 8" id="KW-0460">Magnesium</keyword>
<evidence type="ECO:0000256" key="2">
    <source>
        <dbReference type="ARBA" id="ARBA00022649"/>
    </source>
</evidence>
<reference evidence="10 11" key="1">
    <citation type="submission" date="2017-09" db="EMBL/GenBank/DDBJ databases">
        <authorList>
            <person name="Ehlers B."/>
            <person name="Leendertz F.H."/>
        </authorList>
    </citation>
    <scope>NUCLEOTIDE SEQUENCE [LARGE SCALE GENOMIC DNA]</scope>
    <source>
        <strain evidence="10 11">CGMCC 4.6857</strain>
    </source>
</reference>
<feature type="binding site" evidence="8">
    <location>
        <position position="94"/>
    </location>
    <ligand>
        <name>Mg(2+)</name>
        <dbReference type="ChEBI" id="CHEBI:18420"/>
    </ligand>
</feature>
<evidence type="ECO:0000256" key="7">
    <source>
        <dbReference type="ARBA" id="ARBA00038093"/>
    </source>
</evidence>
<comment type="cofactor">
    <cofactor evidence="1 8">
        <name>Mg(2+)</name>
        <dbReference type="ChEBI" id="CHEBI:18420"/>
    </cofactor>
</comment>
<dbReference type="InterPro" id="IPR029060">
    <property type="entry name" value="PIN-like_dom_sf"/>
</dbReference>
<comment type="function">
    <text evidence="8">Toxic component of a toxin-antitoxin (TA) system. An RNase.</text>
</comment>
<sequence length="135" mass="15236">MRYLVDASALIRILRSQVDPAWEELADRGLISICEPALAESLKTAEAQRYAQAEEEVARKYPPVTVPEDIWEQLAETRRELARHAVHGGPSVVDIVIALTAMRLKLTVLHQDRDFETIGKVVPELRQRSIRTAPD</sequence>
<dbReference type="EMBL" id="OBDY01000017">
    <property type="protein sequence ID" value="SNY55919.1"/>
    <property type="molecule type" value="Genomic_DNA"/>
</dbReference>
<dbReference type="GO" id="GO:0000287">
    <property type="term" value="F:magnesium ion binding"/>
    <property type="evidence" value="ECO:0007669"/>
    <property type="project" value="UniProtKB-UniRule"/>
</dbReference>